<organism evidence="3 4">
    <name type="scientific">Pseudomonas matsuisoli</name>
    <dbReference type="NCBI Taxonomy" id="1515666"/>
    <lineage>
        <taxon>Bacteria</taxon>
        <taxon>Pseudomonadati</taxon>
        <taxon>Pseudomonadota</taxon>
        <taxon>Gammaproteobacteria</taxon>
        <taxon>Pseudomonadales</taxon>
        <taxon>Pseudomonadaceae</taxon>
        <taxon>Pseudomonas</taxon>
    </lineage>
</organism>
<dbReference type="InterPro" id="IPR005545">
    <property type="entry name" value="YCII"/>
</dbReference>
<dbReference type="InterPro" id="IPR011008">
    <property type="entry name" value="Dimeric_a/b-barrel"/>
</dbReference>
<evidence type="ECO:0000256" key="1">
    <source>
        <dbReference type="ARBA" id="ARBA00007689"/>
    </source>
</evidence>
<dbReference type="EMBL" id="BMPO01000003">
    <property type="protein sequence ID" value="GGJ91619.1"/>
    <property type="molecule type" value="Genomic_DNA"/>
</dbReference>
<reference evidence="3" key="1">
    <citation type="journal article" date="2014" name="Int. J. Syst. Evol. Microbiol.">
        <title>Complete genome sequence of Corynebacterium casei LMG S-19264T (=DSM 44701T), isolated from a smear-ripened cheese.</title>
        <authorList>
            <consortium name="US DOE Joint Genome Institute (JGI-PGF)"/>
            <person name="Walter F."/>
            <person name="Albersmeier A."/>
            <person name="Kalinowski J."/>
            <person name="Ruckert C."/>
        </authorList>
    </citation>
    <scope>NUCLEOTIDE SEQUENCE</scope>
    <source>
        <strain evidence="3">JCM 30078</strain>
    </source>
</reference>
<dbReference type="RefSeq" id="WP_188982743.1">
    <property type="nucleotide sequence ID" value="NZ_BMPO01000003.1"/>
</dbReference>
<dbReference type="Proteomes" id="UP000635983">
    <property type="component" value="Unassembled WGS sequence"/>
</dbReference>
<comment type="caution">
    <text evidence="3">The sequence shown here is derived from an EMBL/GenBank/DDBJ whole genome shotgun (WGS) entry which is preliminary data.</text>
</comment>
<keyword evidence="4" id="KW-1185">Reference proteome</keyword>
<proteinExistence type="inferred from homology"/>
<dbReference type="SUPFAM" id="SSF54909">
    <property type="entry name" value="Dimeric alpha+beta barrel"/>
    <property type="match status" value="1"/>
</dbReference>
<protein>
    <recommendedName>
        <fullName evidence="2">YCII-related domain-containing protein</fullName>
    </recommendedName>
</protein>
<evidence type="ECO:0000313" key="3">
    <source>
        <dbReference type="EMBL" id="GGJ91619.1"/>
    </source>
</evidence>
<accession>A0A917PTS8</accession>
<sequence length="89" mass="9436">MLYVIRIELQGVAAIDEQAASAIAALREQGRLVLAGALPAVDSSDPGSAGLDGELIVAEWPDRPAAERWAAECFPGRTLHVSPFKKRAP</sequence>
<evidence type="ECO:0000313" key="4">
    <source>
        <dbReference type="Proteomes" id="UP000635983"/>
    </source>
</evidence>
<dbReference type="AlphaFoldDB" id="A0A917PTS8"/>
<reference evidence="3" key="2">
    <citation type="submission" date="2020-09" db="EMBL/GenBank/DDBJ databases">
        <authorList>
            <person name="Sun Q."/>
            <person name="Ohkuma M."/>
        </authorList>
    </citation>
    <scope>NUCLEOTIDE SEQUENCE</scope>
    <source>
        <strain evidence="3">JCM 30078</strain>
    </source>
</reference>
<feature type="domain" description="YCII-related" evidence="2">
    <location>
        <begin position="12"/>
        <end position="73"/>
    </location>
</feature>
<name>A0A917PTS8_9PSED</name>
<dbReference type="Pfam" id="PF03795">
    <property type="entry name" value="YCII"/>
    <property type="match status" value="1"/>
</dbReference>
<dbReference type="Gene3D" id="3.30.70.1060">
    <property type="entry name" value="Dimeric alpha+beta barrel"/>
    <property type="match status" value="1"/>
</dbReference>
<gene>
    <name evidence="3" type="ORF">GCM10009304_16780</name>
</gene>
<evidence type="ECO:0000259" key="2">
    <source>
        <dbReference type="Pfam" id="PF03795"/>
    </source>
</evidence>
<comment type="similarity">
    <text evidence="1">Belongs to the YciI family.</text>
</comment>